<sequence>MNKLVLAIMAHPDDAELRCFGTLRKYQDKGYICKVIIVCAGENGISLIDKEKQEINSLDNGIRLKETREAFKKSNIEVVNLDFTDGYLVLNNKLISSIEHQIRILEPEIIITHFPDAYGVDHQDHNVVGKAVINSASRIKTVNTILLCEPLQVFRSGFIPNFFVEITDYFNSKIEALKYHETQKGRFYLESEFHDIRSRYYACSVGYDFAKSDKKVEVFQLIYNFVE</sequence>
<evidence type="ECO:0000313" key="2">
    <source>
        <dbReference type="Proteomes" id="UP000029278"/>
    </source>
</evidence>
<dbReference type="Pfam" id="PF02585">
    <property type="entry name" value="PIG-L"/>
    <property type="match status" value="1"/>
</dbReference>
<organism evidence="1 2">
    <name type="scientific">Paenibacillus macerans</name>
    <name type="common">Bacillus macerans</name>
    <dbReference type="NCBI Taxonomy" id="44252"/>
    <lineage>
        <taxon>Bacteria</taxon>
        <taxon>Bacillati</taxon>
        <taxon>Bacillota</taxon>
        <taxon>Bacilli</taxon>
        <taxon>Bacillales</taxon>
        <taxon>Paenibacillaceae</taxon>
        <taxon>Paenibacillus</taxon>
    </lineage>
</organism>
<protein>
    <submittedName>
        <fullName evidence="1">GlcNAc-PI de-N-acetylase family protein</fullName>
    </submittedName>
</protein>
<reference evidence="1 2" key="1">
    <citation type="submission" date="2014-04" db="EMBL/GenBank/DDBJ databases">
        <authorList>
            <person name="Bishop-Lilly K.A."/>
            <person name="Broomall S.M."/>
            <person name="Chain P.S."/>
            <person name="Chertkov O."/>
            <person name="Coyne S.R."/>
            <person name="Daligault H.E."/>
            <person name="Davenport K.W."/>
            <person name="Erkkila T."/>
            <person name="Frey K.G."/>
            <person name="Gibbons H.S."/>
            <person name="Gu W."/>
            <person name="Jaissle J."/>
            <person name="Johnson S.L."/>
            <person name="Koroleva G.I."/>
            <person name="Ladner J.T."/>
            <person name="Lo C.-C."/>
            <person name="Minogue T.D."/>
            <person name="Munk C."/>
            <person name="Palacios G.F."/>
            <person name="Redden C.L."/>
            <person name="Rosenzweig C.N."/>
            <person name="Scholz M.B."/>
            <person name="Teshima H."/>
            <person name="Xu Y."/>
        </authorList>
    </citation>
    <scope>NUCLEOTIDE SEQUENCE [LARGE SCALE GENOMIC DNA]</scope>
    <source>
        <strain evidence="1 2">8244</strain>
    </source>
</reference>
<dbReference type="AlphaFoldDB" id="A0A090ZIX1"/>
<dbReference type="OrthoDB" id="9790023at2"/>
<name>A0A090ZIX1_PAEMA</name>
<dbReference type="Proteomes" id="UP000029278">
    <property type="component" value="Unassembled WGS sequence"/>
</dbReference>
<dbReference type="InterPro" id="IPR024078">
    <property type="entry name" value="LmbE-like_dom_sf"/>
</dbReference>
<dbReference type="InterPro" id="IPR003737">
    <property type="entry name" value="GlcNAc_PI_deacetylase-related"/>
</dbReference>
<dbReference type="STRING" id="44252.DJ90_2530"/>
<dbReference type="EMBL" id="JMQA01000012">
    <property type="protein sequence ID" value="KFN11299.1"/>
    <property type="molecule type" value="Genomic_DNA"/>
</dbReference>
<dbReference type="HOGENOM" id="CLU_049311_3_3_9"/>
<proteinExistence type="predicted"/>
<dbReference type="PANTHER" id="PTHR12993:SF11">
    <property type="entry name" value="N-ACETYLGLUCOSAMINYL-PHOSPHATIDYLINOSITOL DE-N-ACETYLASE"/>
    <property type="match status" value="1"/>
</dbReference>
<dbReference type="RefSeq" id="WP_036620856.1">
    <property type="nucleotide sequence ID" value="NZ_JAKOBR010000080.1"/>
</dbReference>
<dbReference type="PANTHER" id="PTHR12993">
    <property type="entry name" value="N-ACETYLGLUCOSAMINYL-PHOSPHATIDYLINOSITOL DE-N-ACETYLASE-RELATED"/>
    <property type="match status" value="1"/>
</dbReference>
<evidence type="ECO:0000313" key="1">
    <source>
        <dbReference type="EMBL" id="KFN11299.1"/>
    </source>
</evidence>
<gene>
    <name evidence="1" type="ORF">DJ90_2530</name>
</gene>
<keyword evidence="2" id="KW-1185">Reference proteome</keyword>
<dbReference type="SUPFAM" id="SSF102588">
    <property type="entry name" value="LmbE-like"/>
    <property type="match status" value="1"/>
</dbReference>
<dbReference type="GO" id="GO:0016811">
    <property type="term" value="F:hydrolase activity, acting on carbon-nitrogen (but not peptide) bonds, in linear amides"/>
    <property type="evidence" value="ECO:0007669"/>
    <property type="project" value="TreeGrafter"/>
</dbReference>
<dbReference type="Gene3D" id="3.40.50.10320">
    <property type="entry name" value="LmbE-like"/>
    <property type="match status" value="1"/>
</dbReference>
<comment type="caution">
    <text evidence="1">The sequence shown here is derived from an EMBL/GenBank/DDBJ whole genome shotgun (WGS) entry which is preliminary data.</text>
</comment>
<accession>A0A090ZIX1</accession>